<sequence length="434" mass="49390">LQPLYDRLLSLSFTESVKAIEHCRDLCAQFGFTVKQEASTHRNIYVYCSREGVPDSLRKRGATPQRKRPSKRCDCRWRVVLYEKEGRWEFRKSQNPDAAKHNHELMRPDEIERNWPKAVIDMICELARQRLTTQEIRTAVKDQFTTISWNERRFYNRLSEERQKIKHREAATRARNLTELWTKVCMAAAGNEELSRFVETEATKILATICQTIQLEPDTLRPPTEIAEETTNRQGSGTNTTKPPEAPKGYTSVIVPRHTYFVKLHSLRTIGELNIARNSIVAREGSTADESGSETVSPARRVLKRTRDGTLVDQTPGPADALHALQQQQQQQHTFLAGTHPHRAHPMPPAPVPQTMHQGPSSSSQAPFVYHPTYDSHGMPIGAPLPNYVHSTFYHHTMPPQAPNNGYTPNSDLNFHFNTSHGPMMRQHPQAGNS</sequence>
<evidence type="ECO:0000313" key="2">
    <source>
        <dbReference type="EMBL" id="KAL0078651.1"/>
    </source>
</evidence>
<feature type="region of interest" description="Disordered" evidence="1">
    <location>
        <begin position="400"/>
        <end position="434"/>
    </location>
</feature>
<feature type="region of interest" description="Disordered" evidence="1">
    <location>
        <begin position="228"/>
        <end position="251"/>
    </location>
</feature>
<dbReference type="Proteomes" id="UP001448207">
    <property type="component" value="Unassembled WGS sequence"/>
</dbReference>
<gene>
    <name evidence="2" type="ORF">J3Q64DRAFT_1615659</name>
</gene>
<comment type="caution">
    <text evidence="2">The sequence shown here is derived from an EMBL/GenBank/DDBJ whole genome shotgun (WGS) entry which is preliminary data.</text>
</comment>
<organism evidence="2 3">
    <name type="scientific">Phycomyces blakesleeanus</name>
    <dbReference type="NCBI Taxonomy" id="4837"/>
    <lineage>
        <taxon>Eukaryota</taxon>
        <taxon>Fungi</taxon>
        <taxon>Fungi incertae sedis</taxon>
        <taxon>Mucoromycota</taxon>
        <taxon>Mucoromycotina</taxon>
        <taxon>Mucoromycetes</taxon>
        <taxon>Mucorales</taxon>
        <taxon>Phycomycetaceae</taxon>
        <taxon>Phycomyces</taxon>
    </lineage>
</organism>
<evidence type="ECO:0008006" key="4">
    <source>
        <dbReference type="Google" id="ProtNLM"/>
    </source>
</evidence>
<keyword evidence="3" id="KW-1185">Reference proteome</keyword>
<dbReference type="EMBL" id="JBCLYO010000024">
    <property type="protein sequence ID" value="KAL0078651.1"/>
    <property type="molecule type" value="Genomic_DNA"/>
</dbReference>
<feature type="compositionally biased region" description="Polar residues" evidence="1">
    <location>
        <begin position="403"/>
        <end position="421"/>
    </location>
</feature>
<reference evidence="2 3" key="1">
    <citation type="submission" date="2024-04" db="EMBL/GenBank/DDBJ databases">
        <title>Symmetric and asymmetric DNA N6-adenine methylation regulates different biological responses in Mucorales.</title>
        <authorList>
            <consortium name="Lawrence Berkeley National Laboratory"/>
            <person name="Lax C."/>
            <person name="Mondo S.J."/>
            <person name="Osorio-Concepcion M."/>
            <person name="Muszewska A."/>
            <person name="Corrochano-Luque M."/>
            <person name="Gutierrez G."/>
            <person name="Riley R."/>
            <person name="Lipzen A."/>
            <person name="Guo J."/>
            <person name="Hundley H."/>
            <person name="Amirebrahimi M."/>
            <person name="Ng V."/>
            <person name="Lorenzo-Gutierrez D."/>
            <person name="Binder U."/>
            <person name="Yang J."/>
            <person name="Song Y."/>
            <person name="Canovas D."/>
            <person name="Navarro E."/>
            <person name="Freitag M."/>
            <person name="Gabaldon T."/>
            <person name="Grigoriev I.V."/>
            <person name="Corrochano L.M."/>
            <person name="Nicolas F.E."/>
            <person name="Garre V."/>
        </authorList>
    </citation>
    <scope>NUCLEOTIDE SEQUENCE [LARGE SCALE GENOMIC DNA]</scope>
    <source>
        <strain evidence="2 3">L51</strain>
    </source>
</reference>
<name>A0ABR3AQ45_PHYBL</name>
<protein>
    <recommendedName>
        <fullName evidence="4">FAR1 domain-containing protein</fullName>
    </recommendedName>
</protein>
<accession>A0ABR3AQ45</accession>
<feature type="non-terminal residue" evidence="2">
    <location>
        <position position="434"/>
    </location>
</feature>
<proteinExistence type="predicted"/>
<evidence type="ECO:0000256" key="1">
    <source>
        <dbReference type="SAM" id="MobiDB-lite"/>
    </source>
</evidence>
<evidence type="ECO:0000313" key="3">
    <source>
        <dbReference type="Proteomes" id="UP001448207"/>
    </source>
</evidence>
<feature type="compositionally biased region" description="Polar residues" evidence="1">
    <location>
        <begin position="232"/>
        <end position="242"/>
    </location>
</feature>
<feature type="non-terminal residue" evidence="2">
    <location>
        <position position="1"/>
    </location>
</feature>